<dbReference type="Gene3D" id="3.40.50.1240">
    <property type="entry name" value="Phosphoglycerate mutase-like"/>
    <property type="match status" value="1"/>
</dbReference>
<dbReference type="AlphaFoldDB" id="A0A1Q8VAK9"/>
<dbReference type="InterPro" id="IPR050275">
    <property type="entry name" value="PGM_Phosphatase"/>
</dbReference>
<dbReference type="OrthoDB" id="4697614at2"/>
<feature type="active site" description="Proton donor/acceptor" evidence="1">
    <location>
        <position position="82"/>
    </location>
</feature>
<dbReference type="InterPro" id="IPR029033">
    <property type="entry name" value="His_PPase_superfam"/>
</dbReference>
<comment type="caution">
    <text evidence="3">The sequence shown here is derived from an EMBL/GenBank/DDBJ whole genome shotgun (WGS) entry which is preliminary data.</text>
</comment>
<sequence>MTDLILWRHGQTDYNSQGRIQGQVDIPLNETGRDQARRAADGIAALGPTRIVSSPLARARATAEVLASLTGLSVEVDQGLAEKSFGDWEGLKAADIKKQWPEHYATWRAGGELPQFRIEGRRQTAERVGEALKTIVAGSQKDDVIVAVSHGAATNLGATYLLGMDTQQWFGLRGMSNCCYALMRTNKRPPGWSVVKWNAGPPVDSSPLGKILG</sequence>
<dbReference type="SMART" id="SM00855">
    <property type="entry name" value="PGAM"/>
    <property type="match status" value="1"/>
</dbReference>
<protein>
    <submittedName>
        <fullName evidence="3">Histidine phosphatase family protein</fullName>
    </submittedName>
</protein>
<dbReference type="Pfam" id="PF00300">
    <property type="entry name" value="His_Phos_1"/>
    <property type="match status" value="1"/>
</dbReference>
<evidence type="ECO:0000256" key="2">
    <source>
        <dbReference type="PIRSR" id="PIRSR613078-2"/>
    </source>
</evidence>
<gene>
    <name evidence="3" type="ORF">BKH29_05005</name>
</gene>
<feature type="active site" description="Tele-phosphohistidine intermediate" evidence="1">
    <location>
        <position position="9"/>
    </location>
</feature>
<dbReference type="PANTHER" id="PTHR48100:SF62">
    <property type="entry name" value="GLUCOSYL-3-PHOSPHOGLYCERATE PHOSPHATASE"/>
    <property type="match status" value="1"/>
</dbReference>
<name>A0A1Q8VAK9_9ACTO</name>
<dbReference type="Proteomes" id="UP000186857">
    <property type="component" value="Unassembled WGS sequence"/>
</dbReference>
<dbReference type="CDD" id="cd07067">
    <property type="entry name" value="HP_PGM_like"/>
    <property type="match status" value="1"/>
</dbReference>
<dbReference type="RefSeq" id="WP_075376487.1">
    <property type="nucleotide sequence ID" value="NZ_MSKJ01000009.1"/>
</dbReference>
<evidence type="ECO:0000256" key="1">
    <source>
        <dbReference type="PIRSR" id="PIRSR613078-1"/>
    </source>
</evidence>
<dbReference type="PANTHER" id="PTHR48100">
    <property type="entry name" value="BROAD-SPECIFICITY PHOSPHATASE YOR283W-RELATED"/>
    <property type="match status" value="1"/>
</dbReference>
<dbReference type="InterPro" id="IPR013078">
    <property type="entry name" value="His_Pase_superF_clade-1"/>
</dbReference>
<evidence type="ECO:0000313" key="4">
    <source>
        <dbReference type="Proteomes" id="UP000186857"/>
    </source>
</evidence>
<organism evidence="3 4">
    <name type="scientific">Actinomyces oris</name>
    <dbReference type="NCBI Taxonomy" id="544580"/>
    <lineage>
        <taxon>Bacteria</taxon>
        <taxon>Bacillati</taxon>
        <taxon>Actinomycetota</taxon>
        <taxon>Actinomycetes</taxon>
        <taxon>Actinomycetales</taxon>
        <taxon>Actinomycetaceae</taxon>
        <taxon>Actinomyces</taxon>
    </lineage>
</organism>
<dbReference type="PROSITE" id="PS00175">
    <property type="entry name" value="PG_MUTASE"/>
    <property type="match status" value="1"/>
</dbReference>
<evidence type="ECO:0000313" key="3">
    <source>
        <dbReference type="EMBL" id="OLO45128.1"/>
    </source>
</evidence>
<feature type="binding site" evidence="2">
    <location>
        <position position="58"/>
    </location>
    <ligand>
        <name>substrate</name>
    </ligand>
</feature>
<reference evidence="3 4" key="1">
    <citation type="submission" date="2016-12" db="EMBL/GenBank/DDBJ databases">
        <title>Genomic Comparison of strains in the 'Actinomyces naeslundii' Group.</title>
        <authorList>
            <person name="Mughal S.R."/>
            <person name="Do T."/>
            <person name="Gilbert S.C."/>
            <person name="Witherden E.A."/>
            <person name="Didelot X."/>
            <person name="Beighton D."/>
        </authorList>
    </citation>
    <scope>NUCLEOTIDE SEQUENCE [LARGE SCALE GENOMIC DNA]</scope>
    <source>
        <strain evidence="3 4">CCUG 33920</strain>
    </source>
</reference>
<accession>A0A1Q8VAK9</accession>
<proteinExistence type="predicted"/>
<dbReference type="GO" id="GO:0005737">
    <property type="term" value="C:cytoplasm"/>
    <property type="evidence" value="ECO:0007669"/>
    <property type="project" value="TreeGrafter"/>
</dbReference>
<dbReference type="EMBL" id="MSKJ01000009">
    <property type="protein sequence ID" value="OLO45128.1"/>
    <property type="molecule type" value="Genomic_DNA"/>
</dbReference>
<dbReference type="SUPFAM" id="SSF53254">
    <property type="entry name" value="Phosphoglycerate mutase-like"/>
    <property type="match status" value="1"/>
</dbReference>
<dbReference type="GO" id="GO:0016791">
    <property type="term" value="F:phosphatase activity"/>
    <property type="evidence" value="ECO:0007669"/>
    <property type="project" value="TreeGrafter"/>
</dbReference>
<feature type="binding site" evidence="2">
    <location>
        <begin position="8"/>
        <end position="15"/>
    </location>
    <ligand>
        <name>substrate</name>
    </ligand>
</feature>
<dbReference type="InterPro" id="IPR001345">
    <property type="entry name" value="PG/BPGM_mutase_AS"/>
</dbReference>